<gene>
    <name evidence="1" type="ORF">C8F04DRAFT_609426</name>
</gene>
<accession>A0AAD6X312</accession>
<dbReference type="Proteomes" id="UP001218188">
    <property type="component" value="Unassembled WGS sequence"/>
</dbReference>
<proteinExistence type="predicted"/>
<dbReference type="AlphaFoldDB" id="A0AAD6X312"/>
<evidence type="ECO:0000313" key="1">
    <source>
        <dbReference type="EMBL" id="KAJ7033800.1"/>
    </source>
</evidence>
<keyword evidence="2" id="KW-1185">Reference proteome</keyword>
<comment type="caution">
    <text evidence="1">The sequence shown here is derived from an EMBL/GenBank/DDBJ whole genome shotgun (WGS) entry which is preliminary data.</text>
</comment>
<name>A0AAD6X312_9AGAR</name>
<dbReference type="EMBL" id="JARJCM010000062">
    <property type="protein sequence ID" value="KAJ7033800.1"/>
    <property type="molecule type" value="Genomic_DNA"/>
</dbReference>
<reference evidence="1" key="1">
    <citation type="submission" date="2023-03" db="EMBL/GenBank/DDBJ databases">
        <title>Massive genome expansion in bonnet fungi (Mycena s.s.) driven by repeated elements and novel gene families across ecological guilds.</title>
        <authorList>
            <consortium name="Lawrence Berkeley National Laboratory"/>
            <person name="Harder C.B."/>
            <person name="Miyauchi S."/>
            <person name="Viragh M."/>
            <person name="Kuo A."/>
            <person name="Thoen E."/>
            <person name="Andreopoulos B."/>
            <person name="Lu D."/>
            <person name="Skrede I."/>
            <person name="Drula E."/>
            <person name="Henrissat B."/>
            <person name="Morin E."/>
            <person name="Kohler A."/>
            <person name="Barry K."/>
            <person name="LaButti K."/>
            <person name="Morin E."/>
            <person name="Salamov A."/>
            <person name="Lipzen A."/>
            <person name="Mereny Z."/>
            <person name="Hegedus B."/>
            <person name="Baldrian P."/>
            <person name="Stursova M."/>
            <person name="Weitz H."/>
            <person name="Taylor A."/>
            <person name="Grigoriev I.V."/>
            <person name="Nagy L.G."/>
            <person name="Martin F."/>
            <person name="Kauserud H."/>
        </authorList>
    </citation>
    <scope>NUCLEOTIDE SEQUENCE</scope>
    <source>
        <strain evidence="1">CBHHK200</strain>
    </source>
</reference>
<evidence type="ECO:0000313" key="2">
    <source>
        <dbReference type="Proteomes" id="UP001218188"/>
    </source>
</evidence>
<sequence>MEAPSEAELPGHDSEFSSYGGGIFPGSHHFTVAGGIFKNITKNYVSAPEVPPDFRMIPMGDIDLQRQIRMDELRVKNSDVLFPRGRGCVRRMYSAKVEGRKSDMTVAVYEGETAEEEWRRDIAKYLAVRHPHILQVCGAASSGRIHATLFHGDLIPYNQFLDLYRHSPVLTAYIRGYTTTQYCEAWSYIKDIQQFPRRVRLLDPTVVGPAMC</sequence>
<protein>
    <submittedName>
        <fullName evidence="1">Uncharacterized protein</fullName>
    </submittedName>
</protein>
<organism evidence="1 2">
    <name type="scientific">Mycena alexandri</name>
    <dbReference type="NCBI Taxonomy" id="1745969"/>
    <lineage>
        <taxon>Eukaryota</taxon>
        <taxon>Fungi</taxon>
        <taxon>Dikarya</taxon>
        <taxon>Basidiomycota</taxon>
        <taxon>Agaricomycotina</taxon>
        <taxon>Agaricomycetes</taxon>
        <taxon>Agaricomycetidae</taxon>
        <taxon>Agaricales</taxon>
        <taxon>Marasmiineae</taxon>
        <taxon>Mycenaceae</taxon>
        <taxon>Mycena</taxon>
    </lineage>
</organism>